<protein>
    <submittedName>
        <fullName evidence="2">Uncharacterized protein</fullName>
    </submittedName>
</protein>
<evidence type="ECO:0000313" key="2">
    <source>
        <dbReference type="EMBL" id="OQP53640.1"/>
    </source>
</evidence>
<keyword evidence="3" id="KW-1185">Reference proteome</keyword>
<feature type="region of interest" description="Disordered" evidence="1">
    <location>
        <begin position="104"/>
        <end position="123"/>
    </location>
</feature>
<dbReference type="EMBL" id="LWBP01000210">
    <property type="protein sequence ID" value="OQP53640.1"/>
    <property type="molecule type" value="Genomic_DNA"/>
</dbReference>
<evidence type="ECO:0000256" key="1">
    <source>
        <dbReference type="SAM" id="MobiDB-lite"/>
    </source>
</evidence>
<comment type="caution">
    <text evidence="2">The sequence shown here is derived from an EMBL/GenBank/DDBJ whole genome shotgun (WGS) entry which is preliminary data.</text>
</comment>
<accession>A0A1V9F5F1</accession>
<proteinExistence type="predicted"/>
<organism evidence="2 3">
    <name type="scientific">Niastella populi</name>
    <dbReference type="NCBI Taxonomy" id="550983"/>
    <lineage>
        <taxon>Bacteria</taxon>
        <taxon>Pseudomonadati</taxon>
        <taxon>Bacteroidota</taxon>
        <taxon>Chitinophagia</taxon>
        <taxon>Chitinophagales</taxon>
        <taxon>Chitinophagaceae</taxon>
        <taxon>Niastella</taxon>
    </lineage>
</organism>
<dbReference type="Proteomes" id="UP000192276">
    <property type="component" value="Unassembled WGS sequence"/>
</dbReference>
<dbReference type="RefSeq" id="WP_081169524.1">
    <property type="nucleotide sequence ID" value="NZ_LWBP01000210.1"/>
</dbReference>
<dbReference type="Gene3D" id="2.180.10.10">
    <property type="entry name" value="RHS repeat-associated core"/>
    <property type="match status" value="1"/>
</dbReference>
<evidence type="ECO:0000313" key="3">
    <source>
        <dbReference type="Proteomes" id="UP000192276"/>
    </source>
</evidence>
<sequence length="123" mass="13940">MITTTTNYIGGLVYQSKATVPAEATDHTDQLQHIMHEEGRTRFVAAVDNNPGSFEHDYFVKDHLGNVRMVLTEERKTDIYQATMEPAIRNFEVALFGNKVESTAQTKDPDFDADKPSPLFQNY</sequence>
<gene>
    <name evidence="2" type="ORF">A4R26_06630</name>
</gene>
<dbReference type="AlphaFoldDB" id="A0A1V9F5F1"/>
<reference evidence="3" key="1">
    <citation type="submission" date="2016-04" db="EMBL/GenBank/DDBJ databases">
        <authorList>
            <person name="Chen L."/>
            <person name="Zhuang W."/>
            <person name="Wang G."/>
        </authorList>
    </citation>
    <scope>NUCLEOTIDE SEQUENCE [LARGE SCALE GENOMIC DNA]</scope>
    <source>
        <strain evidence="3">208</strain>
    </source>
</reference>
<dbReference type="OrthoDB" id="681079at2"/>
<dbReference type="STRING" id="550983.A4R26_06630"/>
<name>A0A1V9F5F1_9BACT</name>